<protein>
    <submittedName>
        <fullName evidence="7">Alpha/beta fold hydrolase</fullName>
    </submittedName>
</protein>
<dbReference type="EMBL" id="JAAGMB010000233">
    <property type="protein sequence ID" value="NEB16987.1"/>
    <property type="molecule type" value="Genomic_DNA"/>
</dbReference>
<feature type="domain" description="Carrier" evidence="6">
    <location>
        <begin position="101"/>
        <end position="176"/>
    </location>
</feature>
<dbReference type="GO" id="GO:0031177">
    <property type="term" value="F:phosphopantetheine binding"/>
    <property type="evidence" value="ECO:0007669"/>
    <property type="project" value="InterPro"/>
</dbReference>
<dbReference type="InterPro" id="IPR036736">
    <property type="entry name" value="ACP-like_sf"/>
</dbReference>
<dbReference type="GO" id="GO:0044550">
    <property type="term" value="P:secondary metabolite biosynthetic process"/>
    <property type="evidence" value="ECO:0007669"/>
    <property type="project" value="UniProtKB-ARBA"/>
</dbReference>
<comment type="caution">
    <text evidence="7">The sequence shown here is derived from an EMBL/GenBank/DDBJ whole genome shotgun (WGS) entry which is preliminary data.</text>
</comment>
<dbReference type="SUPFAM" id="SSF47336">
    <property type="entry name" value="ACP-like"/>
    <property type="match status" value="1"/>
</dbReference>
<feature type="compositionally biased region" description="Basic and acidic residues" evidence="5">
    <location>
        <begin position="32"/>
        <end position="49"/>
    </location>
</feature>
<dbReference type="SUPFAM" id="SSF53474">
    <property type="entry name" value="alpha/beta-Hydrolases"/>
    <property type="match status" value="1"/>
</dbReference>
<dbReference type="PANTHER" id="PTHR44845">
    <property type="entry name" value="CARRIER DOMAIN-CONTAINING PROTEIN"/>
    <property type="match status" value="1"/>
</dbReference>
<comment type="cofactor">
    <cofactor evidence="1">
        <name>pantetheine 4'-phosphate</name>
        <dbReference type="ChEBI" id="CHEBI:47942"/>
    </cofactor>
</comment>
<evidence type="ECO:0000259" key="6">
    <source>
        <dbReference type="PROSITE" id="PS50075"/>
    </source>
</evidence>
<name>A0A6N9UH22_9ACTN</name>
<dbReference type="PROSITE" id="PS50075">
    <property type="entry name" value="CARRIER"/>
    <property type="match status" value="1"/>
</dbReference>
<evidence type="ECO:0000313" key="8">
    <source>
        <dbReference type="Proteomes" id="UP000469545"/>
    </source>
</evidence>
<dbReference type="InterPro" id="IPR045851">
    <property type="entry name" value="AMP-bd_C_sf"/>
</dbReference>
<proteinExistence type="inferred from homology"/>
<dbReference type="InterPro" id="IPR029058">
    <property type="entry name" value="AB_hydrolase_fold"/>
</dbReference>
<evidence type="ECO:0000256" key="3">
    <source>
        <dbReference type="ARBA" id="ARBA00022450"/>
    </source>
</evidence>
<dbReference type="InterPro" id="IPR020802">
    <property type="entry name" value="TesA-like"/>
</dbReference>
<dbReference type="GO" id="GO:0016787">
    <property type="term" value="F:hydrolase activity"/>
    <property type="evidence" value="ECO:0007669"/>
    <property type="project" value="UniProtKB-KW"/>
</dbReference>
<dbReference type="InterPro" id="IPR001031">
    <property type="entry name" value="Thioesterase"/>
</dbReference>
<comment type="similarity">
    <text evidence="2">Belongs to the ATP-dependent AMP-binding enzyme family.</text>
</comment>
<dbReference type="GO" id="GO:0017000">
    <property type="term" value="P:antibiotic biosynthetic process"/>
    <property type="evidence" value="ECO:0007669"/>
    <property type="project" value="UniProtKB-ARBA"/>
</dbReference>
<dbReference type="Pfam" id="PF00550">
    <property type="entry name" value="PP-binding"/>
    <property type="match status" value="1"/>
</dbReference>
<evidence type="ECO:0000256" key="5">
    <source>
        <dbReference type="SAM" id="MobiDB-lite"/>
    </source>
</evidence>
<dbReference type="InterPro" id="IPR020806">
    <property type="entry name" value="PKS_PP-bd"/>
</dbReference>
<dbReference type="PROSITE" id="PS00012">
    <property type="entry name" value="PHOSPHOPANTETHEINE"/>
    <property type="match status" value="1"/>
</dbReference>
<dbReference type="SMART" id="SM00823">
    <property type="entry name" value="PKS_PP"/>
    <property type="match status" value="1"/>
</dbReference>
<dbReference type="Proteomes" id="UP000469545">
    <property type="component" value="Unassembled WGS sequence"/>
</dbReference>
<keyword evidence="8" id="KW-1185">Reference proteome</keyword>
<dbReference type="GO" id="GO:0072330">
    <property type="term" value="P:monocarboxylic acid biosynthetic process"/>
    <property type="evidence" value="ECO:0007669"/>
    <property type="project" value="UniProtKB-ARBA"/>
</dbReference>
<evidence type="ECO:0000256" key="1">
    <source>
        <dbReference type="ARBA" id="ARBA00001957"/>
    </source>
</evidence>
<keyword evidence="7" id="KW-0378">Hydrolase</keyword>
<dbReference type="InterPro" id="IPR006162">
    <property type="entry name" value="Ppantetheine_attach_site"/>
</dbReference>
<feature type="non-terminal residue" evidence="7">
    <location>
        <position position="1"/>
    </location>
</feature>
<dbReference type="FunFam" id="1.10.1200.10:FF:000016">
    <property type="entry name" value="Non-ribosomal peptide synthase"/>
    <property type="match status" value="1"/>
</dbReference>
<dbReference type="InterPro" id="IPR009081">
    <property type="entry name" value="PP-bd_ACP"/>
</dbReference>
<organism evidence="7 8">
    <name type="scientific">Streptomyces coelicoflavus</name>
    <dbReference type="NCBI Taxonomy" id="285562"/>
    <lineage>
        <taxon>Bacteria</taxon>
        <taxon>Bacillati</taxon>
        <taxon>Actinomycetota</taxon>
        <taxon>Actinomycetes</taxon>
        <taxon>Kitasatosporales</taxon>
        <taxon>Streptomycetaceae</taxon>
        <taxon>Streptomyces</taxon>
    </lineage>
</organism>
<accession>A0A6N9UH22</accession>
<sequence>ADGALDALFVRGDGPVDLALAGVHRPASGPDPRPRANDPVRHRDDAGLGPVLRDRLGETLPAHMVPAAVVVLDTLPLTPNGKVDRAALPAPDYGARGKGRTPVTPREELMCALFAEVLGLASFGLDDNFFESGGHSLLATRLVGRVGSVLGVDVPLRRLFQAPTPDALLRELRPQGADGADGGRDGHGVLVPLRASGSASPLFCVHPAAGLSWVYLGLLAHLGPQYPLYGLQARGTDGAEPLPASLEEMAADYADRITATAPEGPYRLLGWSVGGTIAHAVAAELERRGERVELLAVLDAYPVADAAGTEPPSEATIVAHNLRAIGFDFQEGELTPETFPIERYRAFLARENKVMARFDEHEILAMKDVYVNNTRLMWAHTPPRFGGDMLFVTAERGRGALVRERGHRAWAPHVGGEIVNHDVDSDHEGLMTRPGPVAHVGRVLAERLAALDGAARDGAPTGARRTAVEAARRLGA</sequence>
<evidence type="ECO:0000256" key="4">
    <source>
        <dbReference type="ARBA" id="ARBA00022553"/>
    </source>
</evidence>
<dbReference type="SUPFAM" id="SSF56801">
    <property type="entry name" value="Acetyl-CoA synthetase-like"/>
    <property type="match status" value="1"/>
</dbReference>
<dbReference type="SMART" id="SM00824">
    <property type="entry name" value="PKS_TE"/>
    <property type="match status" value="1"/>
</dbReference>
<reference evidence="7 8" key="1">
    <citation type="submission" date="2020-01" db="EMBL/GenBank/DDBJ databases">
        <title>Insect and environment-associated Actinomycetes.</title>
        <authorList>
            <person name="Currrie C."/>
            <person name="Chevrette M."/>
            <person name="Carlson C."/>
            <person name="Stubbendieck R."/>
            <person name="Wendt-Pienkowski E."/>
        </authorList>
    </citation>
    <scope>NUCLEOTIDE SEQUENCE [LARGE SCALE GENOMIC DNA]</scope>
    <source>
        <strain evidence="7 8">SID14172</strain>
    </source>
</reference>
<gene>
    <name evidence="7" type="ORF">G3I46_10715</name>
</gene>
<keyword evidence="4" id="KW-0597">Phosphoprotein</keyword>
<dbReference type="Gene3D" id="3.30.300.30">
    <property type="match status" value="1"/>
</dbReference>
<dbReference type="Pfam" id="PF00975">
    <property type="entry name" value="Thioesterase"/>
    <property type="match status" value="1"/>
</dbReference>
<evidence type="ECO:0000256" key="2">
    <source>
        <dbReference type="ARBA" id="ARBA00006432"/>
    </source>
</evidence>
<dbReference type="RefSeq" id="WP_164140022.1">
    <property type="nucleotide sequence ID" value="NZ_JAAGMB010000233.1"/>
</dbReference>
<evidence type="ECO:0000313" key="7">
    <source>
        <dbReference type="EMBL" id="NEB16987.1"/>
    </source>
</evidence>
<dbReference type="Gene3D" id="3.40.50.1820">
    <property type="entry name" value="alpha/beta hydrolase"/>
    <property type="match status" value="1"/>
</dbReference>
<dbReference type="AlphaFoldDB" id="A0A6N9UH22"/>
<feature type="region of interest" description="Disordered" evidence="5">
    <location>
        <begin position="21"/>
        <end position="49"/>
    </location>
</feature>
<keyword evidence="3" id="KW-0596">Phosphopantetheine</keyword>
<dbReference type="PANTHER" id="PTHR44845:SF6">
    <property type="entry name" value="BETA-ALANINE-ACTIVATING ENZYME"/>
    <property type="match status" value="1"/>
</dbReference>